<name>A0A7Y0GC49_9SPHN</name>
<proteinExistence type="predicted"/>
<comment type="caution">
    <text evidence="1">The sequence shown here is derived from an EMBL/GenBank/DDBJ whole genome shotgun (WGS) entry which is preliminary data.</text>
</comment>
<evidence type="ECO:0000313" key="1">
    <source>
        <dbReference type="EMBL" id="NML95679.1"/>
    </source>
</evidence>
<sequence>MLNEDRQRALDALEILAALLGSKPGGFGLPANSRVSYTHLANRELDIRARRRAILGADLASDNCWELLLCLYLAWVEGKRTSVTDLSYMSSIPIATTIRWLNRLLKKATVWR</sequence>
<dbReference type="Proteomes" id="UP000583556">
    <property type="component" value="Unassembled WGS sequence"/>
</dbReference>
<dbReference type="AlphaFoldDB" id="A0A7Y0GC49"/>
<protein>
    <submittedName>
        <fullName evidence="1">Uncharacterized protein</fullName>
    </submittedName>
</protein>
<gene>
    <name evidence="1" type="ORF">HHL27_18560</name>
</gene>
<evidence type="ECO:0000313" key="2">
    <source>
        <dbReference type="Proteomes" id="UP000583556"/>
    </source>
</evidence>
<keyword evidence="2" id="KW-1185">Reference proteome</keyword>
<accession>A0A7Y0GC49</accession>
<organism evidence="1 2">
    <name type="scientific">Novosphingobium olei</name>
    <dbReference type="NCBI Taxonomy" id="2728851"/>
    <lineage>
        <taxon>Bacteria</taxon>
        <taxon>Pseudomonadati</taxon>
        <taxon>Pseudomonadota</taxon>
        <taxon>Alphaproteobacteria</taxon>
        <taxon>Sphingomonadales</taxon>
        <taxon>Sphingomonadaceae</taxon>
        <taxon>Novosphingobium</taxon>
    </lineage>
</organism>
<reference evidence="1 2" key="1">
    <citation type="submission" date="2020-04" db="EMBL/GenBank/DDBJ databases">
        <title>Novosphingobium sp. TW-4 isolated from soil.</title>
        <authorList>
            <person name="Dahal R.H."/>
            <person name="Chaudhary D.K."/>
        </authorList>
    </citation>
    <scope>NUCLEOTIDE SEQUENCE [LARGE SCALE GENOMIC DNA]</scope>
    <source>
        <strain evidence="1 2">TW-4</strain>
    </source>
</reference>
<dbReference type="EMBL" id="JABBGM010000012">
    <property type="protein sequence ID" value="NML95679.1"/>
    <property type="molecule type" value="Genomic_DNA"/>
</dbReference>